<comment type="caution">
    <text evidence="1">The sequence shown here is derived from an EMBL/GenBank/DDBJ whole genome shotgun (WGS) entry which is preliminary data.</text>
</comment>
<dbReference type="AlphaFoldDB" id="A0A420VWJ9"/>
<dbReference type="Proteomes" id="UP000282423">
    <property type="component" value="Unassembled WGS sequence"/>
</dbReference>
<reference evidence="1 2" key="1">
    <citation type="submission" date="2018-10" db="EMBL/GenBank/DDBJ databases">
        <title>Sphingobacterium sp. M05W1-28.</title>
        <authorList>
            <person name="Cai H."/>
        </authorList>
    </citation>
    <scope>NUCLEOTIDE SEQUENCE [LARGE SCALE GENOMIC DNA]</scope>
    <source>
        <strain evidence="1 2">M05W1-28</strain>
    </source>
</reference>
<proteinExistence type="predicted"/>
<evidence type="ECO:0000313" key="1">
    <source>
        <dbReference type="EMBL" id="RKO70758.1"/>
    </source>
</evidence>
<gene>
    <name evidence="1" type="ORF">D7322_15940</name>
</gene>
<sequence>MKKIIFIFLCLFVSNQFLCKGQADKKINGITRPQIISKKISKDEYTNLIAHKIDRKLDSLSTIKKIRSRFEFILENNKSIVLQDKGKEDVLTYRKYRYLSSLNKTISLFSKDGYENNELFLLNLQNGNRYKLLSTPYINKNGKMFFTFSNNIEIDYLSNKIELYLICSDNSIINLKSFDYEESAPVEVFWVAENELAIKILNYIDGNEILQCEKWEINF</sequence>
<keyword evidence="2" id="KW-1185">Reference proteome</keyword>
<name>A0A420VWJ9_9SPHI</name>
<accession>A0A420VWJ9</accession>
<protein>
    <submittedName>
        <fullName evidence="1">Uncharacterized protein</fullName>
    </submittedName>
</protein>
<evidence type="ECO:0000313" key="2">
    <source>
        <dbReference type="Proteomes" id="UP000282423"/>
    </source>
</evidence>
<dbReference type="EMBL" id="RBWS01000011">
    <property type="protein sequence ID" value="RKO70758.1"/>
    <property type="molecule type" value="Genomic_DNA"/>
</dbReference>
<dbReference type="RefSeq" id="WP_121125278.1">
    <property type="nucleotide sequence ID" value="NZ_RBWS01000011.1"/>
</dbReference>
<organism evidence="1 2">
    <name type="scientific">Sphingobacterium puteale</name>
    <dbReference type="NCBI Taxonomy" id="2420510"/>
    <lineage>
        <taxon>Bacteria</taxon>
        <taxon>Pseudomonadati</taxon>
        <taxon>Bacteroidota</taxon>
        <taxon>Sphingobacteriia</taxon>
        <taxon>Sphingobacteriales</taxon>
        <taxon>Sphingobacteriaceae</taxon>
        <taxon>Sphingobacterium</taxon>
    </lineage>
</organism>